<proteinExistence type="predicted"/>
<gene>
    <name evidence="1" type="ORF">GCWU000324_01332</name>
</gene>
<accession>C4GGR3</accession>
<comment type="caution">
    <text evidence="1">The sequence shown here is derived from an EMBL/GenBank/DDBJ whole genome shotgun (WGS) entry which is preliminary data.</text>
</comment>
<dbReference type="AlphaFoldDB" id="C4GGR3"/>
<reference evidence="1" key="1">
    <citation type="submission" date="2009-04" db="EMBL/GenBank/DDBJ databases">
        <authorList>
            <person name="Weinstock G."/>
            <person name="Sodergren E."/>
            <person name="Clifton S."/>
            <person name="Fulton L."/>
            <person name="Fulton B."/>
            <person name="Courtney L."/>
            <person name="Fronick C."/>
            <person name="Harrison M."/>
            <person name="Strong C."/>
            <person name="Farmer C."/>
            <person name="Delahaunty K."/>
            <person name="Markovic C."/>
            <person name="Hall O."/>
            <person name="Minx P."/>
            <person name="Tomlinson C."/>
            <person name="Mitreva M."/>
            <person name="Nelson J."/>
            <person name="Hou S."/>
            <person name="Wollam A."/>
            <person name="Pepin K.H."/>
            <person name="Johnson M."/>
            <person name="Bhonagiri V."/>
            <person name="Nash W.E."/>
            <person name="Warren W."/>
            <person name="Chinwalla A."/>
            <person name="Mardis E.R."/>
            <person name="Wilson R.K."/>
        </authorList>
    </citation>
    <scope>NUCLEOTIDE SEQUENCE [LARGE SCALE GENOMIC DNA]</scope>
    <source>
        <strain evidence="1">ATCC 51147</strain>
    </source>
</reference>
<keyword evidence="2" id="KW-1185">Reference proteome</keyword>
<name>C4GGR3_9NEIS</name>
<organism evidence="1 2">
    <name type="scientific">Kingella oralis ATCC 51147</name>
    <dbReference type="NCBI Taxonomy" id="629741"/>
    <lineage>
        <taxon>Bacteria</taxon>
        <taxon>Pseudomonadati</taxon>
        <taxon>Pseudomonadota</taxon>
        <taxon>Betaproteobacteria</taxon>
        <taxon>Neisseriales</taxon>
        <taxon>Neisseriaceae</taxon>
        <taxon>Kingella</taxon>
    </lineage>
</organism>
<dbReference type="HOGENOM" id="CLU_2973413_0_0_4"/>
<protein>
    <submittedName>
        <fullName evidence="1">Uncharacterized protein</fullName>
    </submittedName>
</protein>
<dbReference type="Proteomes" id="UP000003009">
    <property type="component" value="Unassembled WGS sequence"/>
</dbReference>
<dbReference type="EMBL" id="ACJW02000002">
    <property type="protein sequence ID" value="EEP69418.1"/>
    <property type="molecule type" value="Genomic_DNA"/>
</dbReference>
<sequence length="58" mass="6342">MFKGSLKQGWSVFRLPLGCGNQSKQAGHVIAPWHVCREIIAGDRLPSLRAAQLNKQAA</sequence>
<evidence type="ECO:0000313" key="1">
    <source>
        <dbReference type="EMBL" id="EEP69418.1"/>
    </source>
</evidence>
<evidence type="ECO:0000313" key="2">
    <source>
        <dbReference type="Proteomes" id="UP000003009"/>
    </source>
</evidence>